<feature type="binding site" evidence="6">
    <location>
        <position position="166"/>
    </location>
    <ligand>
        <name>orotate</name>
        <dbReference type="ChEBI" id="CHEBI:30839"/>
    </ligand>
</feature>
<dbReference type="PANTHER" id="PTHR19278">
    <property type="entry name" value="OROTATE PHOSPHORIBOSYLTRANSFERASE"/>
    <property type="match status" value="1"/>
</dbReference>
<dbReference type="InterPro" id="IPR029057">
    <property type="entry name" value="PRTase-like"/>
</dbReference>
<dbReference type="AlphaFoldDB" id="A0A832XI02"/>
<comment type="function">
    <text evidence="6">Catalyzes the transfer of a ribosyl phosphate group from 5-phosphoribose 1-diphosphate to orotate, leading to the formation of orotidine monophosphate (OMP).</text>
</comment>
<dbReference type="NCBIfam" id="TIGR00336">
    <property type="entry name" value="pyrE"/>
    <property type="match status" value="1"/>
</dbReference>
<evidence type="ECO:0000313" key="9">
    <source>
        <dbReference type="Proteomes" id="UP000646946"/>
    </source>
</evidence>
<keyword evidence="4 6" id="KW-0808">Transferase</keyword>
<sequence length="215" mass="24003">MKQLKKKNIKTVKKFKESIERALWDAKAIQINTEKQFTLASGKLSPIYIDCRKLISFPNVMDQIAARAKEIIEKNIGNVDVLAGGETAGIPFAAWIAAKLGMKMVYVRKGAKEYGTGKQIEGELENGDKVLLVEDLITDGGSKISFIEGVRNSGGRINDCLVVFDREQGGAQKLSELKVKLWSLTNLSRTLEFGLRNKYITQKEFDTVKQYIANN</sequence>
<keyword evidence="5 6" id="KW-0665">Pyrimidine biosynthesis</keyword>
<evidence type="ECO:0000256" key="3">
    <source>
        <dbReference type="ARBA" id="ARBA00022676"/>
    </source>
</evidence>
<evidence type="ECO:0000256" key="2">
    <source>
        <dbReference type="ARBA" id="ARBA00011971"/>
    </source>
</evidence>
<keyword evidence="3 6" id="KW-0328">Glycosyltransferase</keyword>
<proteinExistence type="inferred from homology"/>
<evidence type="ECO:0000256" key="4">
    <source>
        <dbReference type="ARBA" id="ARBA00022679"/>
    </source>
</evidence>
<evidence type="ECO:0000256" key="6">
    <source>
        <dbReference type="HAMAP-Rule" id="MF_01208"/>
    </source>
</evidence>
<dbReference type="EMBL" id="DVAB01000008">
    <property type="protein sequence ID" value="HIK00096.1"/>
    <property type="molecule type" value="Genomic_DNA"/>
</dbReference>
<keyword evidence="9" id="KW-1185">Reference proteome</keyword>
<dbReference type="GO" id="GO:0004588">
    <property type="term" value="F:orotate phosphoribosyltransferase activity"/>
    <property type="evidence" value="ECO:0007669"/>
    <property type="project" value="UniProtKB-UniRule"/>
</dbReference>
<dbReference type="InterPro" id="IPR004467">
    <property type="entry name" value="Or_phspho_trans_dom"/>
</dbReference>
<reference evidence="8 9" key="1">
    <citation type="journal article" name="Nat. Commun.">
        <title>Undinarchaeota illuminate DPANN phylogeny and the impact of gene transfer on archaeal evolution.</title>
        <authorList>
            <person name="Dombrowski N."/>
            <person name="Williams T.A."/>
            <person name="Sun J."/>
            <person name="Woodcroft B.J."/>
            <person name="Lee J.H."/>
            <person name="Minh B.Q."/>
            <person name="Rinke C."/>
            <person name="Spang A."/>
        </authorList>
    </citation>
    <scope>NUCLEOTIDE SEQUENCE [LARGE SCALE GENOMIC DNA]</scope>
    <source>
        <strain evidence="8">MAG_bin1129</strain>
    </source>
</reference>
<dbReference type="CDD" id="cd06223">
    <property type="entry name" value="PRTases_typeI"/>
    <property type="match status" value="1"/>
</dbReference>
<feature type="binding site" evidence="6">
    <location>
        <position position="138"/>
    </location>
    <ligand>
        <name>orotate</name>
        <dbReference type="ChEBI" id="CHEBI:30839"/>
    </ligand>
</feature>
<feature type="binding site" evidence="6">
    <location>
        <position position="108"/>
    </location>
    <ligand>
        <name>5-phospho-alpha-D-ribose 1-diphosphate</name>
        <dbReference type="ChEBI" id="CHEBI:58017"/>
        <note>ligand shared between dimeric partners</note>
    </ligand>
</feature>
<feature type="binding site" description="in other chain" evidence="6">
    <location>
        <position position="109"/>
    </location>
    <ligand>
        <name>5-phospho-alpha-D-ribose 1-diphosphate</name>
        <dbReference type="ChEBI" id="CHEBI:58017"/>
        <note>ligand shared between dimeric partners</note>
    </ligand>
</feature>
<feature type="domain" description="Phosphoribosyltransferase" evidence="7">
    <location>
        <begin position="58"/>
        <end position="173"/>
    </location>
</feature>
<comment type="caution">
    <text evidence="6">Lacks conserved residue(s) required for the propagation of feature annotation.</text>
</comment>
<feature type="binding site" evidence="6">
    <location>
        <position position="112"/>
    </location>
    <ligand>
        <name>5-phospho-alpha-D-ribose 1-diphosphate</name>
        <dbReference type="ChEBI" id="CHEBI:58017"/>
        <note>ligand shared between dimeric partners</note>
    </ligand>
</feature>
<dbReference type="EC" id="2.4.2.10" evidence="2 6"/>
<dbReference type="GO" id="GO:0000287">
    <property type="term" value="F:magnesium ion binding"/>
    <property type="evidence" value="ECO:0007669"/>
    <property type="project" value="UniProtKB-UniRule"/>
</dbReference>
<dbReference type="SUPFAM" id="SSF53271">
    <property type="entry name" value="PRTase-like"/>
    <property type="match status" value="1"/>
</dbReference>
<dbReference type="PANTHER" id="PTHR19278:SF9">
    <property type="entry name" value="URIDINE 5'-MONOPHOSPHATE SYNTHASE"/>
    <property type="match status" value="1"/>
</dbReference>
<comment type="subunit">
    <text evidence="6">Homodimer.</text>
</comment>
<evidence type="ECO:0000256" key="1">
    <source>
        <dbReference type="ARBA" id="ARBA00004889"/>
    </source>
</evidence>
<name>A0A832XI02_9ARCH</name>
<dbReference type="GO" id="GO:0019856">
    <property type="term" value="P:pyrimidine nucleobase biosynthetic process"/>
    <property type="evidence" value="ECO:0007669"/>
    <property type="project" value="TreeGrafter"/>
</dbReference>
<comment type="similarity">
    <text evidence="6">Belongs to the purine/pyrimidine phosphoribosyltransferase family. PyrE subfamily.</text>
</comment>
<evidence type="ECO:0000313" key="8">
    <source>
        <dbReference type="EMBL" id="HIK00096.1"/>
    </source>
</evidence>
<dbReference type="HAMAP" id="MF_01208">
    <property type="entry name" value="PyrE"/>
    <property type="match status" value="1"/>
</dbReference>
<dbReference type="UniPathway" id="UPA00070">
    <property type="reaction ID" value="UER00119"/>
</dbReference>
<accession>A0A832XI02</accession>
<dbReference type="Gene3D" id="3.40.50.2020">
    <property type="match status" value="1"/>
</dbReference>
<dbReference type="InterPro" id="IPR023031">
    <property type="entry name" value="OPRT"/>
</dbReference>
<organism evidence="8 9">
    <name type="scientific">Candidatus Naiadarchaeum limnaeum</name>
    <dbReference type="NCBI Taxonomy" id="2756139"/>
    <lineage>
        <taxon>Archaea</taxon>
        <taxon>Candidatus Undinarchaeota</taxon>
        <taxon>Candidatus Undinarchaeia</taxon>
        <taxon>Candidatus Naiadarchaeales</taxon>
        <taxon>Candidatus Naiadarchaeaceae</taxon>
        <taxon>Candidatus Naiadarchaeum</taxon>
    </lineage>
</organism>
<dbReference type="InterPro" id="IPR000836">
    <property type="entry name" value="PRTase_dom"/>
</dbReference>
<comment type="pathway">
    <text evidence="1 6">Pyrimidine metabolism; UMP biosynthesis via de novo pathway; UMP from orotate: step 1/2.</text>
</comment>
<comment type="caution">
    <text evidence="8">The sequence shown here is derived from an EMBL/GenBank/DDBJ whole genome shotgun (WGS) entry which is preliminary data.</text>
</comment>
<evidence type="ECO:0000256" key="5">
    <source>
        <dbReference type="ARBA" id="ARBA00022975"/>
    </source>
</evidence>
<comment type="catalytic activity">
    <reaction evidence="6">
        <text>orotidine 5'-phosphate + diphosphate = orotate + 5-phospho-alpha-D-ribose 1-diphosphate</text>
        <dbReference type="Rhea" id="RHEA:10380"/>
        <dbReference type="ChEBI" id="CHEBI:30839"/>
        <dbReference type="ChEBI" id="CHEBI:33019"/>
        <dbReference type="ChEBI" id="CHEBI:57538"/>
        <dbReference type="ChEBI" id="CHEBI:58017"/>
        <dbReference type="EC" id="2.4.2.10"/>
    </reaction>
</comment>
<comment type="cofactor">
    <cofactor evidence="6">
        <name>Mg(2+)</name>
        <dbReference type="ChEBI" id="CHEBI:18420"/>
    </cofactor>
</comment>
<gene>
    <name evidence="6 8" type="primary">pyrE</name>
    <name evidence="8" type="ORF">H1016_00975</name>
</gene>
<protein>
    <recommendedName>
        <fullName evidence="2 6">Orotate phosphoribosyltransferase</fullName>
        <shortName evidence="6">OPRT</shortName>
        <shortName evidence="6">OPRTase</shortName>
        <ecNumber evidence="2 6">2.4.2.10</ecNumber>
    </recommendedName>
</protein>
<evidence type="ECO:0000259" key="7">
    <source>
        <dbReference type="Pfam" id="PF00156"/>
    </source>
</evidence>
<feature type="binding site" description="in other chain" evidence="6">
    <location>
        <begin position="134"/>
        <end position="142"/>
    </location>
    <ligand>
        <name>5-phospho-alpha-D-ribose 1-diphosphate</name>
        <dbReference type="ChEBI" id="CHEBI:58017"/>
        <note>ligand shared between dimeric partners</note>
    </ligand>
</feature>
<dbReference type="Pfam" id="PF00156">
    <property type="entry name" value="Pribosyltran"/>
    <property type="match status" value="1"/>
</dbReference>
<dbReference type="GO" id="GO:0044205">
    <property type="term" value="P:'de novo' UMP biosynthetic process"/>
    <property type="evidence" value="ECO:0007669"/>
    <property type="project" value="UniProtKB-UniRule"/>
</dbReference>
<keyword evidence="6" id="KW-0460">Magnesium</keyword>
<dbReference type="Proteomes" id="UP000646946">
    <property type="component" value="Unassembled WGS sequence"/>
</dbReference>